<dbReference type="PANTHER" id="PTHR14209:SF19">
    <property type="entry name" value="ISOAMYL ACETATE-HYDROLYZING ESTERASE 1 HOMOLOG"/>
    <property type="match status" value="1"/>
</dbReference>
<evidence type="ECO:0000259" key="1">
    <source>
        <dbReference type="Pfam" id="PF13472"/>
    </source>
</evidence>
<dbReference type="InterPro" id="IPR036514">
    <property type="entry name" value="SGNH_hydro_sf"/>
</dbReference>
<dbReference type="OrthoDB" id="671439at2759"/>
<dbReference type="SUPFAM" id="SSF52266">
    <property type="entry name" value="SGNH hydrolase"/>
    <property type="match status" value="1"/>
</dbReference>
<evidence type="ECO:0000313" key="3">
    <source>
        <dbReference type="Proteomes" id="UP000799421"/>
    </source>
</evidence>
<dbReference type="InterPro" id="IPR045136">
    <property type="entry name" value="Iah1-like"/>
</dbReference>
<dbReference type="InterPro" id="IPR013830">
    <property type="entry name" value="SGNH_hydro"/>
</dbReference>
<dbReference type="AlphaFoldDB" id="A0A6A7C428"/>
<feature type="domain" description="SGNH hydrolase-type esterase" evidence="1">
    <location>
        <begin position="7"/>
        <end position="224"/>
    </location>
</feature>
<dbReference type="PANTHER" id="PTHR14209">
    <property type="entry name" value="ISOAMYL ACETATE-HYDROLYZING ESTERASE 1"/>
    <property type="match status" value="1"/>
</dbReference>
<sequence>QMDQIVLFGDSLTQQSFSQVSPDGSPPFGFGAALANAYVRRLDVINRGLSGYNTDQALQCLDQCIPNESRARTKLMTILFGSNDCRIAGSPGTPQTVEVDKFRLNLSNICSQFVNGSHRKIRVVLITPPPIDERKLHRCDMEIFPHLRRDELRRTAENTAKYAQVVRDVGRANNIPVLDLWRAFGARAGYAGDDNSMGSMKRPTNAVLQSMFNDGLHLSGAGNKVVFDELMALIEAKFPDLMPEKLPMAQPAWDDKTWEGVQVERPKTVCK</sequence>
<reference evidence="2" key="1">
    <citation type="journal article" date="2020" name="Stud. Mycol.">
        <title>101 Dothideomycetes genomes: a test case for predicting lifestyles and emergence of pathogens.</title>
        <authorList>
            <person name="Haridas S."/>
            <person name="Albert R."/>
            <person name="Binder M."/>
            <person name="Bloem J."/>
            <person name="Labutti K."/>
            <person name="Salamov A."/>
            <person name="Andreopoulos B."/>
            <person name="Baker S."/>
            <person name="Barry K."/>
            <person name="Bills G."/>
            <person name="Bluhm B."/>
            <person name="Cannon C."/>
            <person name="Castanera R."/>
            <person name="Culley D."/>
            <person name="Daum C."/>
            <person name="Ezra D."/>
            <person name="Gonzalez J."/>
            <person name="Henrissat B."/>
            <person name="Kuo A."/>
            <person name="Liang C."/>
            <person name="Lipzen A."/>
            <person name="Lutzoni F."/>
            <person name="Magnuson J."/>
            <person name="Mondo S."/>
            <person name="Nolan M."/>
            <person name="Ohm R."/>
            <person name="Pangilinan J."/>
            <person name="Park H.-J."/>
            <person name="Ramirez L."/>
            <person name="Alfaro M."/>
            <person name="Sun H."/>
            <person name="Tritt A."/>
            <person name="Yoshinaga Y."/>
            <person name="Zwiers L.-H."/>
            <person name="Turgeon B."/>
            <person name="Goodwin S."/>
            <person name="Spatafora J."/>
            <person name="Crous P."/>
            <person name="Grigoriev I."/>
        </authorList>
    </citation>
    <scope>NUCLEOTIDE SEQUENCE</scope>
    <source>
        <strain evidence="2">CBS 480.64</strain>
    </source>
</reference>
<keyword evidence="2" id="KW-0378">Hydrolase</keyword>
<protein>
    <submittedName>
        <fullName evidence="2">GDSL Lipase/Acylhydrolase</fullName>
    </submittedName>
</protein>
<feature type="non-terminal residue" evidence="2">
    <location>
        <position position="1"/>
    </location>
</feature>
<organism evidence="2 3">
    <name type="scientific">Piedraia hortae CBS 480.64</name>
    <dbReference type="NCBI Taxonomy" id="1314780"/>
    <lineage>
        <taxon>Eukaryota</taxon>
        <taxon>Fungi</taxon>
        <taxon>Dikarya</taxon>
        <taxon>Ascomycota</taxon>
        <taxon>Pezizomycotina</taxon>
        <taxon>Dothideomycetes</taxon>
        <taxon>Dothideomycetidae</taxon>
        <taxon>Capnodiales</taxon>
        <taxon>Piedraiaceae</taxon>
        <taxon>Piedraia</taxon>
    </lineage>
</organism>
<keyword evidence="3" id="KW-1185">Reference proteome</keyword>
<evidence type="ECO:0000313" key="2">
    <source>
        <dbReference type="EMBL" id="KAF2862336.1"/>
    </source>
</evidence>
<dbReference type="EMBL" id="MU005966">
    <property type="protein sequence ID" value="KAF2862336.1"/>
    <property type="molecule type" value="Genomic_DNA"/>
</dbReference>
<dbReference type="CDD" id="cd01838">
    <property type="entry name" value="Isoamyl_acetate_hydrolase_like"/>
    <property type="match status" value="1"/>
</dbReference>
<dbReference type="Proteomes" id="UP000799421">
    <property type="component" value="Unassembled WGS sequence"/>
</dbReference>
<dbReference type="Pfam" id="PF13472">
    <property type="entry name" value="Lipase_GDSL_2"/>
    <property type="match status" value="1"/>
</dbReference>
<name>A0A6A7C428_9PEZI</name>
<proteinExistence type="predicted"/>
<accession>A0A6A7C428</accession>
<dbReference type="Gene3D" id="3.40.50.1110">
    <property type="entry name" value="SGNH hydrolase"/>
    <property type="match status" value="1"/>
</dbReference>
<dbReference type="GO" id="GO:0016787">
    <property type="term" value="F:hydrolase activity"/>
    <property type="evidence" value="ECO:0007669"/>
    <property type="project" value="UniProtKB-KW"/>
</dbReference>
<gene>
    <name evidence="2" type="ORF">K470DRAFT_212898</name>
</gene>